<dbReference type="Proteomes" id="UP000001919">
    <property type="component" value="Chromosome"/>
</dbReference>
<dbReference type="eggNOG" id="ENOG5033322">
    <property type="taxonomic scope" value="Bacteria"/>
</dbReference>
<accession>C7MF01</accession>
<feature type="compositionally biased region" description="Pro residues" evidence="1">
    <location>
        <begin position="8"/>
        <end position="18"/>
    </location>
</feature>
<organism evidence="2 3">
    <name type="scientific">Brachybacterium faecium (strain ATCC 43885 / DSM 4810 / JCM 11609 / LMG 19847 / NBRC 14762 / NCIMB 9860 / 6-10)</name>
    <dbReference type="NCBI Taxonomy" id="446465"/>
    <lineage>
        <taxon>Bacteria</taxon>
        <taxon>Bacillati</taxon>
        <taxon>Actinomycetota</taxon>
        <taxon>Actinomycetes</taxon>
        <taxon>Micrococcales</taxon>
        <taxon>Dermabacteraceae</taxon>
        <taxon>Brachybacterium</taxon>
    </lineage>
</organism>
<keyword evidence="3" id="KW-1185">Reference proteome</keyword>
<sequence length="278" mass="29109">MPSTTPDAPEPAPAPAPGAAPAEAFAPEEYPWVGPAVRSALLLSDGVVDLDPVGGVPAPTDELSETLVDVSAIEQALAAEGVAPLAERTLVVAVGSNQTPRTIARKYRRAGGGVPVATPFVRCTVHHLAVGHVANVAAPGYVPAAPYRSEGAQMELVATWFDDAQLAVIDETEPNYARVRLSAQHHPLTLATGAEPAHFDVYASQRGVLADGRPIPLRHRQQELFDELVALTGAELFIGDAAEVCARLAARPAALAELAHEHELVTEDGLHRAREAAA</sequence>
<evidence type="ECO:0000313" key="3">
    <source>
        <dbReference type="Proteomes" id="UP000001919"/>
    </source>
</evidence>
<gene>
    <name evidence="2" type="ordered locus">Bfae_00140</name>
</gene>
<dbReference type="STRING" id="446465.Bfae_00140"/>
<evidence type="ECO:0000313" key="2">
    <source>
        <dbReference type="EMBL" id="ACU83901.1"/>
    </source>
</evidence>
<dbReference type="KEGG" id="bfa:Bfae_00140"/>
<reference evidence="2 3" key="1">
    <citation type="journal article" date="2009" name="Stand. Genomic Sci.">
        <title>Complete genome sequence of Brachybacterium faecium type strain (Schefferle 6-10).</title>
        <authorList>
            <person name="Lapidus A."/>
            <person name="Pukall R."/>
            <person name="Labuttii K."/>
            <person name="Copeland A."/>
            <person name="Del Rio T.G."/>
            <person name="Nolan M."/>
            <person name="Chen F."/>
            <person name="Lucas S."/>
            <person name="Tice H."/>
            <person name="Cheng J.F."/>
            <person name="Bruce D."/>
            <person name="Goodwin L."/>
            <person name="Pitluck S."/>
            <person name="Rohde M."/>
            <person name="Goker M."/>
            <person name="Pati A."/>
            <person name="Ivanova N."/>
            <person name="Mavrommatis K."/>
            <person name="Chen A."/>
            <person name="Palaniappan K."/>
            <person name="D'haeseleer P."/>
            <person name="Chain P."/>
            <person name="Bristow J."/>
            <person name="Eisen J.A."/>
            <person name="Markowitz V."/>
            <person name="Hugenholtz P."/>
            <person name="Kyrpides N.C."/>
            <person name="Klenk H.P."/>
        </authorList>
    </citation>
    <scope>NUCLEOTIDE SEQUENCE [LARGE SCALE GENOMIC DNA]</scope>
    <source>
        <strain evidence="3">ATCC 43885 / DSM 4810 / JCM 11609 / LMG 19847 / NBRC 14762 / NCIMB 9860 / 6-10</strain>
    </source>
</reference>
<dbReference type="EMBL" id="CP001643">
    <property type="protein sequence ID" value="ACU83901.1"/>
    <property type="molecule type" value="Genomic_DNA"/>
</dbReference>
<dbReference type="OrthoDB" id="7626403at2"/>
<evidence type="ECO:0000256" key="1">
    <source>
        <dbReference type="SAM" id="MobiDB-lite"/>
    </source>
</evidence>
<dbReference type="AlphaFoldDB" id="C7MF01"/>
<proteinExistence type="predicted"/>
<feature type="region of interest" description="Disordered" evidence="1">
    <location>
        <begin position="1"/>
        <end position="21"/>
    </location>
</feature>
<dbReference type="HOGENOM" id="CLU_999899_0_0_11"/>
<name>C7MF01_BRAFD</name>
<protein>
    <submittedName>
        <fullName evidence="2">Uncharacterized protein</fullName>
    </submittedName>
</protein>
<dbReference type="PATRIC" id="fig|446465.5.peg.13"/>